<keyword evidence="2" id="KW-1185">Reference proteome</keyword>
<gene>
    <name evidence="1" type="ORF">VFH_III071600</name>
</gene>
<organism evidence="1 2">
    <name type="scientific">Vicia faba</name>
    <name type="common">Broad bean</name>
    <name type="synonym">Faba vulgaris</name>
    <dbReference type="NCBI Taxonomy" id="3906"/>
    <lineage>
        <taxon>Eukaryota</taxon>
        <taxon>Viridiplantae</taxon>
        <taxon>Streptophyta</taxon>
        <taxon>Embryophyta</taxon>
        <taxon>Tracheophyta</taxon>
        <taxon>Spermatophyta</taxon>
        <taxon>Magnoliopsida</taxon>
        <taxon>eudicotyledons</taxon>
        <taxon>Gunneridae</taxon>
        <taxon>Pentapetalae</taxon>
        <taxon>rosids</taxon>
        <taxon>fabids</taxon>
        <taxon>Fabales</taxon>
        <taxon>Fabaceae</taxon>
        <taxon>Papilionoideae</taxon>
        <taxon>50 kb inversion clade</taxon>
        <taxon>NPAAA clade</taxon>
        <taxon>Hologalegina</taxon>
        <taxon>IRL clade</taxon>
        <taxon>Fabeae</taxon>
        <taxon>Vicia</taxon>
    </lineage>
</organism>
<sequence>MQVWFMLRIRATGFTWRVDEVAAQYRTTSFAGLIYGADIYNIDDLLLILNGEVAHKFDVIMVDLDSSDKVFHDLYKIDVGNDENFIPIATILPLVFSVGDCSSPFLLQSKSVIPKTYINFIRKV</sequence>
<proteinExistence type="predicted"/>
<dbReference type="Proteomes" id="UP001157006">
    <property type="component" value="Chromosome 3"/>
</dbReference>
<name>A0AAV0ZYN8_VICFA</name>
<protein>
    <submittedName>
        <fullName evidence="1">Uncharacterized protein</fullName>
    </submittedName>
</protein>
<reference evidence="1 2" key="1">
    <citation type="submission" date="2023-01" db="EMBL/GenBank/DDBJ databases">
        <authorList>
            <person name="Kreplak J."/>
        </authorList>
    </citation>
    <scope>NUCLEOTIDE SEQUENCE [LARGE SCALE GENOMIC DNA]</scope>
</reference>
<dbReference type="AlphaFoldDB" id="A0AAV0ZYN8"/>
<evidence type="ECO:0000313" key="2">
    <source>
        <dbReference type="Proteomes" id="UP001157006"/>
    </source>
</evidence>
<evidence type="ECO:0000313" key="1">
    <source>
        <dbReference type="EMBL" id="CAI8603112.1"/>
    </source>
</evidence>
<accession>A0AAV0ZYN8</accession>
<dbReference type="EMBL" id="OX451738">
    <property type="protein sequence ID" value="CAI8603112.1"/>
    <property type="molecule type" value="Genomic_DNA"/>
</dbReference>